<keyword evidence="3" id="KW-1185">Reference proteome</keyword>
<organism evidence="2 3">
    <name type="scientific">Actinoplanes palleronii</name>
    <dbReference type="NCBI Taxonomy" id="113570"/>
    <lineage>
        <taxon>Bacteria</taxon>
        <taxon>Bacillati</taxon>
        <taxon>Actinomycetota</taxon>
        <taxon>Actinomycetes</taxon>
        <taxon>Micromonosporales</taxon>
        <taxon>Micromonosporaceae</taxon>
        <taxon>Actinoplanes</taxon>
    </lineage>
</organism>
<proteinExistence type="predicted"/>
<evidence type="ECO:0000256" key="1">
    <source>
        <dbReference type="SAM" id="MobiDB-lite"/>
    </source>
</evidence>
<evidence type="ECO:0008006" key="4">
    <source>
        <dbReference type="Google" id="ProtNLM"/>
    </source>
</evidence>
<sequence length="232" mass="25216">MTYPPPLPPRLGARELEQLAGDNRHKDPGPYEPEPVGRPTTAMPDDPPTNRAGMAQVVHSLAAADKWLVDEEHWPPLAAAVVGMGGHWQAAVEVATTATTDEAAINAALARLAQQTMGDMGDLPPIPIMDVGVGLLARGARLGVFHPEYFESDVAGKLNQWWWEYSDVDELDGDGFTAVWSAMHLLEIEEFQPIYGALIALVAEADRLLPPYAVNAPFCTAFVLASFWEPPR</sequence>
<protein>
    <recommendedName>
        <fullName evidence="4">DUF4253 domain-containing protein</fullName>
    </recommendedName>
</protein>
<evidence type="ECO:0000313" key="2">
    <source>
        <dbReference type="EMBL" id="GIE73027.1"/>
    </source>
</evidence>
<feature type="region of interest" description="Disordered" evidence="1">
    <location>
        <begin position="1"/>
        <end position="52"/>
    </location>
</feature>
<evidence type="ECO:0000313" key="3">
    <source>
        <dbReference type="Proteomes" id="UP000624709"/>
    </source>
</evidence>
<name>A0ABQ4BQT7_9ACTN</name>
<dbReference type="RefSeq" id="WP_203830683.1">
    <property type="nucleotide sequence ID" value="NZ_BAAATY010000057.1"/>
</dbReference>
<gene>
    <name evidence="2" type="ORF">Apa02nite_091350</name>
</gene>
<comment type="caution">
    <text evidence="2">The sequence shown here is derived from an EMBL/GenBank/DDBJ whole genome shotgun (WGS) entry which is preliminary data.</text>
</comment>
<feature type="compositionally biased region" description="Basic and acidic residues" evidence="1">
    <location>
        <begin position="12"/>
        <end position="29"/>
    </location>
</feature>
<reference evidence="2 3" key="1">
    <citation type="submission" date="2021-01" db="EMBL/GenBank/DDBJ databases">
        <title>Whole genome shotgun sequence of Actinoplanes palleronii NBRC 14916.</title>
        <authorList>
            <person name="Komaki H."/>
            <person name="Tamura T."/>
        </authorList>
    </citation>
    <scope>NUCLEOTIDE SEQUENCE [LARGE SCALE GENOMIC DNA]</scope>
    <source>
        <strain evidence="2 3">NBRC 14916</strain>
    </source>
</reference>
<dbReference type="Proteomes" id="UP000624709">
    <property type="component" value="Unassembled WGS sequence"/>
</dbReference>
<dbReference type="EMBL" id="BOMS01000163">
    <property type="protein sequence ID" value="GIE73027.1"/>
    <property type="molecule type" value="Genomic_DNA"/>
</dbReference>
<accession>A0ABQ4BQT7</accession>